<evidence type="ECO:0000313" key="10">
    <source>
        <dbReference type="Proteomes" id="UP000295151"/>
    </source>
</evidence>
<dbReference type="OrthoDB" id="2365435at2"/>
<dbReference type="Pfam" id="PF03176">
    <property type="entry name" value="MMPL"/>
    <property type="match status" value="2"/>
</dbReference>
<dbReference type="PANTHER" id="PTHR33406:SF6">
    <property type="entry name" value="MEMBRANE PROTEIN YDGH-RELATED"/>
    <property type="match status" value="1"/>
</dbReference>
<accession>A0A4R7TFC8</accession>
<proteinExistence type="inferred from homology"/>
<dbReference type="RefSeq" id="WP_133980073.1">
    <property type="nucleotide sequence ID" value="NZ_SOCE01000001.1"/>
</dbReference>
<evidence type="ECO:0000256" key="7">
    <source>
        <dbReference type="SAM" id="Phobius"/>
    </source>
</evidence>
<feature type="transmembrane region" description="Helical" evidence="7">
    <location>
        <begin position="564"/>
        <end position="585"/>
    </location>
</feature>
<keyword evidence="4 7" id="KW-0812">Transmembrane</keyword>
<feature type="transmembrane region" description="Helical" evidence="7">
    <location>
        <begin position="34"/>
        <end position="52"/>
    </location>
</feature>
<feature type="domain" description="SSD" evidence="8">
    <location>
        <begin position="246"/>
        <end position="351"/>
    </location>
</feature>
<evidence type="ECO:0000256" key="2">
    <source>
        <dbReference type="ARBA" id="ARBA00010157"/>
    </source>
</evidence>
<keyword evidence="3" id="KW-1003">Cell membrane</keyword>
<feature type="transmembrane region" description="Helical" evidence="7">
    <location>
        <begin position="221"/>
        <end position="242"/>
    </location>
</feature>
<feature type="transmembrane region" description="Helical" evidence="7">
    <location>
        <begin position="597"/>
        <end position="616"/>
    </location>
</feature>
<keyword evidence="5 7" id="KW-1133">Transmembrane helix</keyword>
<evidence type="ECO:0000256" key="1">
    <source>
        <dbReference type="ARBA" id="ARBA00004651"/>
    </source>
</evidence>
<dbReference type="SUPFAM" id="SSF82866">
    <property type="entry name" value="Multidrug efflux transporter AcrB transmembrane domain"/>
    <property type="match status" value="2"/>
</dbReference>
<dbReference type="EMBL" id="SOCE01000001">
    <property type="protein sequence ID" value="TDU90117.1"/>
    <property type="molecule type" value="Genomic_DNA"/>
</dbReference>
<evidence type="ECO:0000313" key="9">
    <source>
        <dbReference type="EMBL" id="TDU90117.1"/>
    </source>
</evidence>
<keyword evidence="10" id="KW-1185">Reference proteome</keyword>
<organism evidence="9 10">
    <name type="scientific">Kribbella voronezhensis</name>
    <dbReference type="NCBI Taxonomy" id="2512212"/>
    <lineage>
        <taxon>Bacteria</taxon>
        <taxon>Bacillati</taxon>
        <taxon>Actinomycetota</taxon>
        <taxon>Actinomycetes</taxon>
        <taxon>Propionibacteriales</taxon>
        <taxon>Kribbellaceae</taxon>
        <taxon>Kribbella</taxon>
    </lineage>
</organism>
<keyword evidence="6 7" id="KW-0472">Membrane</keyword>
<name>A0A4R7TFC8_9ACTN</name>
<evidence type="ECO:0000256" key="5">
    <source>
        <dbReference type="ARBA" id="ARBA00022989"/>
    </source>
</evidence>
<dbReference type="Gene3D" id="1.20.1640.10">
    <property type="entry name" value="Multidrug efflux transporter AcrB transmembrane domain"/>
    <property type="match status" value="2"/>
</dbReference>
<dbReference type="Proteomes" id="UP000295151">
    <property type="component" value="Unassembled WGS sequence"/>
</dbReference>
<evidence type="ECO:0000256" key="4">
    <source>
        <dbReference type="ARBA" id="ARBA00022692"/>
    </source>
</evidence>
<feature type="transmembrane region" description="Helical" evidence="7">
    <location>
        <begin position="254"/>
        <end position="276"/>
    </location>
</feature>
<feature type="transmembrane region" description="Helical" evidence="7">
    <location>
        <begin position="394"/>
        <end position="412"/>
    </location>
</feature>
<feature type="transmembrane region" description="Helical" evidence="7">
    <location>
        <begin position="330"/>
        <end position="357"/>
    </location>
</feature>
<dbReference type="InterPro" id="IPR000731">
    <property type="entry name" value="SSD"/>
</dbReference>
<feature type="transmembrane region" description="Helical" evidence="7">
    <location>
        <begin position="671"/>
        <end position="694"/>
    </location>
</feature>
<dbReference type="AlphaFoldDB" id="A0A4R7TFC8"/>
<dbReference type="PANTHER" id="PTHR33406">
    <property type="entry name" value="MEMBRANE PROTEIN MJ1562-RELATED"/>
    <property type="match status" value="1"/>
</dbReference>
<evidence type="ECO:0000256" key="3">
    <source>
        <dbReference type="ARBA" id="ARBA00022475"/>
    </source>
</evidence>
<feature type="transmembrane region" description="Helical" evidence="7">
    <location>
        <begin position="637"/>
        <end position="665"/>
    </location>
</feature>
<dbReference type="GO" id="GO:0005886">
    <property type="term" value="C:plasma membrane"/>
    <property type="evidence" value="ECO:0007669"/>
    <property type="project" value="UniProtKB-SubCell"/>
</dbReference>
<dbReference type="PROSITE" id="PS50156">
    <property type="entry name" value="SSD"/>
    <property type="match status" value="1"/>
</dbReference>
<comment type="subcellular location">
    <subcellularLocation>
        <location evidence="1">Cell membrane</location>
        <topology evidence="1">Multi-pass membrane protein</topology>
    </subcellularLocation>
</comment>
<protein>
    <submittedName>
        <fullName evidence="9">RND superfamily putative drug exporter</fullName>
    </submittedName>
</protein>
<dbReference type="InterPro" id="IPR050545">
    <property type="entry name" value="Mycobact_MmpL"/>
</dbReference>
<sequence>MTRHRTSGAPPSPSTAGTFARTYARVVAGRRTKWAVLVLWVLLIGVGGSLAAKLGDVQNNEAETWLPTNAQATRAVKIAEDYFQDKGRVGAVVVYAREDGLTDVDLAKVNADRQRFVANSLAAADVPPVTVAADRKAAFLSVPVKSDQSDNSVLGDGVKRLRDAAGQDAPAGLDVKIAGQAGNIADFIDVYSGMDGALMAATLGLVAVFLLFTYRSPILWLIPLLSVGLASQVASAVVYLLAKHAGLTVNGQSAYVLVVLVLGVGTDYALLLIARYREELHRQEDRHEAMEYALRRCLPAITASAATVGIATICLVFGSMNSTRGLGPVVALGVVIVYFAMTTLLPAFLVVLGRWVFWPFTPRYSADHVDSSAEKEHGFWARVSGFVGRRPRPIWIGATLVLVALAFGAMSLSTGQTQAEQFTKKVDSVAGQDLIARHFPAGSSAPADVYVKDGGATAALAVVQQVPGITSASTIATKNGWTRIEAVLKDAPDTQAARSTVEHLRTALASNQGEAKSAVVGGQTAVALDTSDAQSEEEKLLIPLILAVVLIMLIILLRALTAPLVLLLSVVLSYTAAVGSAALLFHAVGHPRIDRGLLLFGFLFLVALGVDYTIFLMTRAREEVGKRGHRDGVLTSLTVTGGVITSAGLVLAATFSVLAAIPTVASLQQGLLVAVGILLDTFIVRSLLIPALALELGPRFWRPGHPERAKADRSIVSPAEPARLG</sequence>
<gene>
    <name evidence="9" type="ORF">EV138_3700</name>
</gene>
<feature type="transmembrane region" description="Helical" evidence="7">
    <location>
        <begin position="297"/>
        <end position="318"/>
    </location>
</feature>
<feature type="transmembrane region" description="Helical" evidence="7">
    <location>
        <begin position="196"/>
        <end position="214"/>
    </location>
</feature>
<feature type="transmembrane region" description="Helical" evidence="7">
    <location>
        <begin position="540"/>
        <end position="557"/>
    </location>
</feature>
<reference evidence="9 10" key="1">
    <citation type="submission" date="2019-03" db="EMBL/GenBank/DDBJ databases">
        <title>Genomic Encyclopedia of Type Strains, Phase III (KMG-III): the genomes of soil and plant-associated and newly described type strains.</title>
        <authorList>
            <person name="Whitman W."/>
        </authorList>
    </citation>
    <scope>NUCLEOTIDE SEQUENCE [LARGE SCALE GENOMIC DNA]</scope>
    <source>
        <strain evidence="9 10">VKM Ac-2575</strain>
    </source>
</reference>
<dbReference type="InterPro" id="IPR004869">
    <property type="entry name" value="MMPL_dom"/>
</dbReference>
<comment type="caution">
    <text evidence="9">The sequence shown here is derived from an EMBL/GenBank/DDBJ whole genome shotgun (WGS) entry which is preliminary data.</text>
</comment>
<comment type="similarity">
    <text evidence="2">Belongs to the resistance-nodulation-cell division (RND) (TC 2.A.6) family. MmpL subfamily.</text>
</comment>
<evidence type="ECO:0000259" key="8">
    <source>
        <dbReference type="PROSITE" id="PS50156"/>
    </source>
</evidence>
<evidence type="ECO:0000256" key="6">
    <source>
        <dbReference type="ARBA" id="ARBA00023136"/>
    </source>
</evidence>